<dbReference type="Gramene" id="rna-AYBTSS11_LOCUS9479">
    <property type="protein sequence ID" value="CAJ1940013.1"/>
    <property type="gene ID" value="gene-AYBTSS11_LOCUS9479"/>
</dbReference>
<evidence type="ECO:0000313" key="1">
    <source>
        <dbReference type="EMBL" id="CAJ1940013.1"/>
    </source>
</evidence>
<keyword evidence="2" id="KW-1185">Reference proteome</keyword>
<sequence length="66" mass="7435">MKKRAHRNISDCASGYTGPVSMLHSSLSFIRTEPEQPLSKQSVNLIVEQYLQTVITVSLSIEDEDR</sequence>
<reference evidence="1" key="1">
    <citation type="submission" date="2023-10" db="EMBL/GenBank/DDBJ databases">
        <authorList>
            <person name="Domelevo Entfellner J.-B."/>
        </authorList>
    </citation>
    <scope>NUCLEOTIDE SEQUENCE</scope>
</reference>
<dbReference type="EMBL" id="OY731400">
    <property type="protein sequence ID" value="CAJ1940013.1"/>
    <property type="molecule type" value="Genomic_DNA"/>
</dbReference>
<gene>
    <name evidence="1" type="ORF">AYBTSS11_LOCUS9479</name>
</gene>
<accession>A0AA86S346</accession>
<dbReference type="Proteomes" id="UP001189624">
    <property type="component" value="Chromosome 3"/>
</dbReference>
<organism evidence="1 2">
    <name type="scientific">Sphenostylis stenocarpa</name>
    <dbReference type="NCBI Taxonomy" id="92480"/>
    <lineage>
        <taxon>Eukaryota</taxon>
        <taxon>Viridiplantae</taxon>
        <taxon>Streptophyta</taxon>
        <taxon>Embryophyta</taxon>
        <taxon>Tracheophyta</taxon>
        <taxon>Spermatophyta</taxon>
        <taxon>Magnoliopsida</taxon>
        <taxon>eudicotyledons</taxon>
        <taxon>Gunneridae</taxon>
        <taxon>Pentapetalae</taxon>
        <taxon>rosids</taxon>
        <taxon>fabids</taxon>
        <taxon>Fabales</taxon>
        <taxon>Fabaceae</taxon>
        <taxon>Papilionoideae</taxon>
        <taxon>50 kb inversion clade</taxon>
        <taxon>NPAAA clade</taxon>
        <taxon>indigoferoid/millettioid clade</taxon>
        <taxon>Phaseoleae</taxon>
        <taxon>Sphenostylis</taxon>
    </lineage>
</organism>
<dbReference type="AlphaFoldDB" id="A0AA86S346"/>
<protein>
    <submittedName>
        <fullName evidence="1">Uncharacterized protein</fullName>
    </submittedName>
</protein>
<proteinExistence type="predicted"/>
<evidence type="ECO:0000313" key="2">
    <source>
        <dbReference type="Proteomes" id="UP001189624"/>
    </source>
</evidence>
<name>A0AA86S346_9FABA</name>